<accession>A0ACA9TS06</accession>
<reference evidence="1" key="1">
    <citation type="submission" date="2020-04" db="EMBL/GenBank/DDBJ databases">
        <authorList>
            <person name="Broberg M."/>
        </authorList>
    </citation>
    <scope>NUCLEOTIDE SEQUENCE</scope>
</reference>
<dbReference type="EMBL" id="CADEHS020000007">
    <property type="protein sequence ID" value="CAG9943740.1"/>
    <property type="molecule type" value="Genomic_DNA"/>
</dbReference>
<gene>
    <name evidence="1" type="ORF">CRV2_00000901</name>
</gene>
<reference evidence="1" key="2">
    <citation type="submission" date="2021-10" db="EMBL/GenBank/DDBJ databases">
        <authorList>
            <person name="Piombo E."/>
        </authorList>
    </citation>
    <scope>NUCLEOTIDE SEQUENCE</scope>
</reference>
<comment type="caution">
    <text evidence="1">The sequence shown here is derived from an EMBL/GenBank/DDBJ whole genome shotgun (WGS) entry which is preliminary data.</text>
</comment>
<evidence type="ECO:0000313" key="1">
    <source>
        <dbReference type="EMBL" id="CAG9943740.1"/>
    </source>
</evidence>
<protein>
    <submittedName>
        <fullName evidence="1">Uncharacterized protein</fullName>
    </submittedName>
</protein>
<evidence type="ECO:0000313" key="2">
    <source>
        <dbReference type="Proteomes" id="UP000836387"/>
    </source>
</evidence>
<organism evidence="1 2">
    <name type="scientific">Clonostachys rosea f. rosea IK726</name>
    <dbReference type="NCBI Taxonomy" id="1349383"/>
    <lineage>
        <taxon>Eukaryota</taxon>
        <taxon>Fungi</taxon>
        <taxon>Dikarya</taxon>
        <taxon>Ascomycota</taxon>
        <taxon>Pezizomycotina</taxon>
        <taxon>Sordariomycetes</taxon>
        <taxon>Hypocreomycetidae</taxon>
        <taxon>Hypocreales</taxon>
        <taxon>Bionectriaceae</taxon>
        <taxon>Clonostachys</taxon>
    </lineage>
</organism>
<sequence length="48" mass="5321">MTTAMSMHTGRSRLHTTCSQSKKKAKWHMSSSSGGLESCSGRHLVRRT</sequence>
<dbReference type="Proteomes" id="UP000836387">
    <property type="component" value="Unassembled WGS sequence"/>
</dbReference>
<name>A0ACA9TS06_BIOOC</name>
<keyword evidence="2" id="KW-1185">Reference proteome</keyword>
<proteinExistence type="predicted"/>